<dbReference type="PANTHER" id="PTHR46300">
    <property type="entry name" value="P450, PUTATIVE (EUROFUNG)-RELATED-RELATED"/>
    <property type="match status" value="1"/>
</dbReference>
<feature type="transmembrane region" description="Helical" evidence="5">
    <location>
        <begin position="12"/>
        <end position="30"/>
    </location>
</feature>
<dbReference type="Gene3D" id="1.10.630.10">
    <property type="entry name" value="Cytochrome P450"/>
    <property type="match status" value="2"/>
</dbReference>
<feature type="transmembrane region" description="Helical" evidence="5">
    <location>
        <begin position="104"/>
        <end position="127"/>
    </location>
</feature>
<dbReference type="PANTHER" id="PTHR46300:SF4">
    <property type="entry name" value="CYTOCHROME P450 98A3"/>
    <property type="match status" value="1"/>
</dbReference>
<protein>
    <submittedName>
        <fullName evidence="6">Cytochrome P450</fullName>
    </submittedName>
</protein>
<evidence type="ECO:0000256" key="3">
    <source>
        <dbReference type="ARBA" id="ARBA00023002"/>
    </source>
</evidence>
<dbReference type="Proteomes" id="UP001610335">
    <property type="component" value="Unassembled WGS sequence"/>
</dbReference>
<dbReference type="EMBL" id="JBFXLS010000034">
    <property type="protein sequence ID" value="KAL2825820.1"/>
    <property type="molecule type" value="Genomic_DNA"/>
</dbReference>
<dbReference type="SUPFAM" id="SSF48264">
    <property type="entry name" value="Cytochrome P450"/>
    <property type="match status" value="1"/>
</dbReference>
<evidence type="ECO:0000256" key="2">
    <source>
        <dbReference type="ARBA" id="ARBA00022723"/>
    </source>
</evidence>
<dbReference type="InterPro" id="IPR002401">
    <property type="entry name" value="Cyt_P450_E_grp-I"/>
</dbReference>
<keyword evidence="2" id="KW-0479">Metal-binding</keyword>
<keyword evidence="4" id="KW-0408">Iron</keyword>
<keyword evidence="3" id="KW-0560">Oxidoreductase</keyword>
<name>A0ABR4IDK1_9EURO</name>
<gene>
    <name evidence="6" type="ORF">BDW59DRAFT_172186</name>
</gene>
<reference evidence="6 7" key="1">
    <citation type="submission" date="2024-07" db="EMBL/GenBank/DDBJ databases">
        <title>Section-level genome sequencing and comparative genomics of Aspergillus sections Usti and Cavernicolus.</title>
        <authorList>
            <consortium name="Lawrence Berkeley National Laboratory"/>
            <person name="Nybo J.L."/>
            <person name="Vesth T.C."/>
            <person name="Theobald S."/>
            <person name="Frisvad J.C."/>
            <person name="Larsen T.O."/>
            <person name="Kjaerboelling I."/>
            <person name="Rothschild-Mancinelli K."/>
            <person name="Lyhne E.K."/>
            <person name="Kogle M.E."/>
            <person name="Barry K."/>
            <person name="Clum A."/>
            <person name="Na H."/>
            <person name="Ledsgaard L."/>
            <person name="Lin J."/>
            <person name="Lipzen A."/>
            <person name="Kuo A."/>
            <person name="Riley R."/>
            <person name="Mondo S."/>
            <person name="LaButti K."/>
            <person name="Haridas S."/>
            <person name="Pangalinan J."/>
            <person name="Salamov A.A."/>
            <person name="Simmons B.A."/>
            <person name="Magnuson J.K."/>
            <person name="Chen J."/>
            <person name="Drula E."/>
            <person name="Henrissat B."/>
            <person name="Wiebenga A."/>
            <person name="Lubbers R.J."/>
            <person name="Gomes A.C."/>
            <person name="Makela M.R."/>
            <person name="Stajich J."/>
            <person name="Grigoriev I.V."/>
            <person name="Mortensen U.H."/>
            <person name="De vries R.P."/>
            <person name="Baker S.E."/>
            <person name="Andersen M.R."/>
        </authorList>
    </citation>
    <scope>NUCLEOTIDE SEQUENCE [LARGE SCALE GENOMIC DNA]</scope>
    <source>
        <strain evidence="6 7">CBS 600.67</strain>
    </source>
</reference>
<keyword evidence="5" id="KW-0812">Transmembrane</keyword>
<keyword evidence="5" id="KW-1133">Transmembrane helix</keyword>
<dbReference type="InterPro" id="IPR036396">
    <property type="entry name" value="Cyt_P450_sf"/>
</dbReference>
<proteinExistence type="inferred from homology"/>
<dbReference type="PRINTS" id="PR00385">
    <property type="entry name" value="P450"/>
</dbReference>
<sequence>MGLLATLDLHTAAQHTLVGALLAGIGWLLLDYARMLLLRRKLPPGPWPLPIVGNHFQTPSKKADVFSSRPHLIVMGDAINCTTTNQTTLPYGDRWRMHRKLMQALKIMESVNFVIPGLFLMEAIPALMHLPAWLYKLPSALRMGAAIGARYFVMLTEEGAQSKQQSFAKYMLKSQKQFAMSDVEVSGLMANLIGGGVDTTSSTMMSCILALACFPEVQRKAQDEMDRVVGQDRSPTWDDVDHGSLPYLTALVKEVLRWRTVTVLAGIPHANTKDVEYRGYHFPAGTNFTGNMWAIHRNPRDFPDPDMFRPERFLGGLENAYPNSRGSNPFGWGSRQCSGQPLAEQGLLFSLGRLIWAFNVQPANCPLDILAYTESENQRPEPFRARFTPRSDKIRQLLLDEAAEARESLRIYDGETKITMDDAAQNPAMV</sequence>
<evidence type="ECO:0000256" key="1">
    <source>
        <dbReference type="ARBA" id="ARBA00010617"/>
    </source>
</evidence>
<organism evidence="6 7">
    <name type="scientific">Aspergillus cavernicola</name>
    <dbReference type="NCBI Taxonomy" id="176166"/>
    <lineage>
        <taxon>Eukaryota</taxon>
        <taxon>Fungi</taxon>
        <taxon>Dikarya</taxon>
        <taxon>Ascomycota</taxon>
        <taxon>Pezizomycotina</taxon>
        <taxon>Eurotiomycetes</taxon>
        <taxon>Eurotiomycetidae</taxon>
        <taxon>Eurotiales</taxon>
        <taxon>Aspergillaceae</taxon>
        <taxon>Aspergillus</taxon>
        <taxon>Aspergillus subgen. Nidulantes</taxon>
    </lineage>
</organism>
<dbReference type="Pfam" id="PF00067">
    <property type="entry name" value="p450"/>
    <property type="match status" value="1"/>
</dbReference>
<dbReference type="InterPro" id="IPR050364">
    <property type="entry name" value="Cytochrome_P450_fung"/>
</dbReference>
<keyword evidence="5" id="KW-0472">Membrane</keyword>
<evidence type="ECO:0000256" key="5">
    <source>
        <dbReference type="SAM" id="Phobius"/>
    </source>
</evidence>
<evidence type="ECO:0000313" key="6">
    <source>
        <dbReference type="EMBL" id="KAL2825820.1"/>
    </source>
</evidence>
<evidence type="ECO:0000313" key="7">
    <source>
        <dbReference type="Proteomes" id="UP001610335"/>
    </source>
</evidence>
<keyword evidence="7" id="KW-1185">Reference proteome</keyword>
<comment type="caution">
    <text evidence="6">The sequence shown here is derived from an EMBL/GenBank/DDBJ whole genome shotgun (WGS) entry which is preliminary data.</text>
</comment>
<comment type="similarity">
    <text evidence="1">Belongs to the cytochrome P450 family.</text>
</comment>
<dbReference type="InterPro" id="IPR001128">
    <property type="entry name" value="Cyt_P450"/>
</dbReference>
<dbReference type="PRINTS" id="PR00463">
    <property type="entry name" value="EP450I"/>
</dbReference>
<accession>A0ABR4IDK1</accession>
<evidence type="ECO:0000256" key="4">
    <source>
        <dbReference type="ARBA" id="ARBA00023004"/>
    </source>
</evidence>